<comment type="function">
    <text evidence="6">The RuvA-RuvB-RuvC complex processes Holliday junction (HJ) DNA during genetic recombination and DNA repair, while the RuvA-RuvB complex plays an important role in the rescue of blocked DNA replication forks via replication fork reversal (RFR). RuvA specifically binds to HJ cruciform DNA, conferring on it an open structure. The RuvB hexamer acts as an ATP-dependent pump, pulling dsDNA into and through the RuvAB complex. HJ branch migration allows RuvC to scan DNA until it finds its consensus sequence, where it cleaves and resolves the cruciform DNA.</text>
</comment>
<dbReference type="GO" id="GO:0009379">
    <property type="term" value="C:Holliday junction helicase complex"/>
    <property type="evidence" value="ECO:0007669"/>
    <property type="project" value="InterPro"/>
</dbReference>
<dbReference type="GO" id="GO:0000400">
    <property type="term" value="F:four-way junction DNA binding"/>
    <property type="evidence" value="ECO:0007669"/>
    <property type="project" value="UniProtKB-UniRule"/>
</dbReference>
<evidence type="ECO:0000313" key="10">
    <source>
        <dbReference type="Proteomes" id="UP000315648"/>
    </source>
</evidence>
<dbReference type="EMBL" id="VMBG01000001">
    <property type="protein sequence ID" value="TSJ78266.1"/>
    <property type="molecule type" value="Genomic_DNA"/>
</dbReference>
<evidence type="ECO:0000259" key="8">
    <source>
        <dbReference type="Pfam" id="PF07499"/>
    </source>
</evidence>
<accession>A0A556QNP3</accession>
<evidence type="ECO:0000256" key="2">
    <source>
        <dbReference type="ARBA" id="ARBA00022763"/>
    </source>
</evidence>
<sequence length="205" mass="21585">MITSIQGLLTAATPLHAIIELNGLGYEVNIPVTTAEKLPQTGSTVKLHTLVIYREDAQTLYGFATPAERDFFRLMIEHVTGVGPKMALTIMSKLSLPLLQSTIANGDVATLSKCPGIGKKTAERLVIELRSKVGVTGSAESVLSASGISSEDSAAPADNKMRDAILALNALGYKTADADEAIRRAILAIGPKATTEQLIKKALGS</sequence>
<feature type="domain" description="Holliday junction DNA helicase RuvA C-terminal" evidence="8">
    <location>
        <begin position="161"/>
        <end position="203"/>
    </location>
</feature>
<comment type="caution">
    <text evidence="6">Lacks conserved residue(s) required for the propagation of feature annotation.</text>
</comment>
<dbReference type="InterPro" id="IPR000085">
    <property type="entry name" value="RuvA"/>
</dbReference>
<organism evidence="9 10">
    <name type="scientific">Rariglobus hedericola</name>
    <dbReference type="NCBI Taxonomy" id="2597822"/>
    <lineage>
        <taxon>Bacteria</taxon>
        <taxon>Pseudomonadati</taxon>
        <taxon>Verrucomicrobiota</taxon>
        <taxon>Opitutia</taxon>
        <taxon>Opitutales</taxon>
        <taxon>Opitutaceae</taxon>
        <taxon>Rariglobus</taxon>
    </lineage>
</organism>
<dbReference type="Gene3D" id="2.40.50.140">
    <property type="entry name" value="Nucleic acid-binding proteins"/>
    <property type="match status" value="1"/>
</dbReference>
<dbReference type="GO" id="GO:0048476">
    <property type="term" value="C:Holliday junction resolvase complex"/>
    <property type="evidence" value="ECO:0007669"/>
    <property type="project" value="UniProtKB-UniRule"/>
</dbReference>
<dbReference type="Gene3D" id="1.10.8.10">
    <property type="entry name" value="DNA helicase RuvA subunit, C-terminal domain"/>
    <property type="match status" value="1"/>
</dbReference>
<dbReference type="Pfam" id="PF01330">
    <property type="entry name" value="RuvA_N"/>
    <property type="match status" value="1"/>
</dbReference>
<reference evidence="9 10" key="1">
    <citation type="submission" date="2019-07" db="EMBL/GenBank/DDBJ databases">
        <title>Description of 53C-WASEF.</title>
        <authorList>
            <person name="Pitt A."/>
            <person name="Hahn M.W."/>
        </authorList>
    </citation>
    <scope>NUCLEOTIDE SEQUENCE [LARGE SCALE GENOMIC DNA]</scope>
    <source>
        <strain evidence="9 10">53C-WASEF</strain>
    </source>
</reference>
<comment type="subcellular location">
    <subcellularLocation>
        <location evidence="6">Cytoplasm</location>
    </subcellularLocation>
</comment>
<evidence type="ECO:0000256" key="3">
    <source>
        <dbReference type="ARBA" id="ARBA00023125"/>
    </source>
</evidence>
<dbReference type="CDD" id="cd14332">
    <property type="entry name" value="UBA_RuvA_C"/>
    <property type="match status" value="1"/>
</dbReference>
<gene>
    <name evidence="6 9" type="primary">ruvA</name>
    <name evidence="9" type="ORF">FPL22_02885</name>
</gene>
<dbReference type="SUPFAM" id="SSF47781">
    <property type="entry name" value="RuvA domain 2-like"/>
    <property type="match status" value="1"/>
</dbReference>
<keyword evidence="1 6" id="KW-0963">Cytoplasm</keyword>
<comment type="caution">
    <text evidence="9">The sequence shown here is derived from an EMBL/GenBank/DDBJ whole genome shotgun (WGS) entry which is preliminary data.</text>
</comment>
<dbReference type="GO" id="GO:0006281">
    <property type="term" value="P:DNA repair"/>
    <property type="evidence" value="ECO:0007669"/>
    <property type="project" value="UniProtKB-UniRule"/>
</dbReference>
<dbReference type="InterPro" id="IPR013849">
    <property type="entry name" value="DNA_helicase_Holl-junc_RuvA_I"/>
</dbReference>
<feature type="region of interest" description="Domain III" evidence="6">
    <location>
        <begin position="156"/>
        <end position="205"/>
    </location>
</feature>
<dbReference type="SUPFAM" id="SSF46929">
    <property type="entry name" value="DNA helicase RuvA subunit, C-terminal domain"/>
    <property type="match status" value="1"/>
</dbReference>
<dbReference type="GO" id="GO:0005524">
    <property type="term" value="F:ATP binding"/>
    <property type="evidence" value="ECO:0007669"/>
    <property type="project" value="InterPro"/>
</dbReference>
<comment type="subunit">
    <text evidence="6">Homotetramer. Forms an RuvA(8)-RuvB(12)-Holliday junction (HJ) complex. HJ DNA is sandwiched between 2 RuvA tetramers; dsDNA enters through RuvA and exits via RuvB. An RuvB hexamer assembles on each DNA strand where it exits the tetramer. Each RuvB hexamer is contacted by two RuvA subunits (via domain III) on 2 adjacent RuvB subunits; this complex drives branch migration. In the full resolvosome a probable DNA-RuvA(4)-RuvB(12)-RuvC(2) complex forms which resolves the HJ.</text>
</comment>
<protein>
    <recommendedName>
        <fullName evidence="6">Holliday junction branch migration complex subunit RuvA</fullName>
    </recommendedName>
</protein>
<keyword evidence="5 6" id="KW-0234">DNA repair</keyword>
<dbReference type="AlphaFoldDB" id="A0A556QNP3"/>
<evidence type="ECO:0000256" key="4">
    <source>
        <dbReference type="ARBA" id="ARBA00023172"/>
    </source>
</evidence>
<dbReference type="InterPro" id="IPR036267">
    <property type="entry name" value="RuvA_C_sf"/>
</dbReference>
<proteinExistence type="inferred from homology"/>
<comment type="similarity">
    <text evidence="6">Belongs to the RuvA family.</text>
</comment>
<dbReference type="HAMAP" id="MF_00031">
    <property type="entry name" value="DNA_HJ_migration_RuvA"/>
    <property type="match status" value="1"/>
</dbReference>
<dbReference type="RefSeq" id="WP_144228607.1">
    <property type="nucleotide sequence ID" value="NZ_CBCRVV010000003.1"/>
</dbReference>
<evidence type="ECO:0000259" key="7">
    <source>
        <dbReference type="Pfam" id="PF01330"/>
    </source>
</evidence>
<dbReference type="Proteomes" id="UP000315648">
    <property type="component" value="Unassembled WGS sequence"/>
</dbReference>
<comment type="domain">
    <text evidence="6">Has three domains with a flexible linker between the domains II and III and assumes an 'L' shape. Domain III is highly mobile and contacts RuvB.</text>
</comment>
<name>A0A556QNP3_9BACT</name>
<keyword evidence="3 6" id="KW-0238">DNA-binding</keyword>
<dbReference type="NCBIfam" id="TIGR00084">
    <property type="entry name" value="ruvA"/>
    <property type="match status" value="1"/>
</dbReference>
<evidence type="ECO:0000313" key="9">
    <source>
        <dbReference type="EMBL" id="TSJ78266.1"/>
    </source>
</evidence>
<dbReference type="InterPro" id="IPR011114">
    <property type="entry name" value="RuvA_C"/>
</dbReference>
<dbReference type="SUPFAM" id="SSF50249">
    <property type="entry name" value="Nucleic acid-binding proteins"/>
    <property type="match status" value="1"/>
</dbReference>
<dbReference type="InterPro" id="IPR012340">
    <property type="entry name" value="NA-bd_OB-fold"/>
</dbReference>
<dbReference type="OrthoDB" id="5293449at2"/>
<keyword evidence="4 6" id="KW-0233">DNA recombination</keyword>
<dbReference type="Gene3D" id="1.10.150.20">
    <property type="entry name" value="5' to 3' exonuclease, C-terminal subdomain"/>
    <property type="match status" value="1"/>
</dbReference>
<feature type="domain" description="DNA helicase Holliday junction RuvA type" evidence="7">
    <location>
        <begin position="1"/>
        <end position="62"/>
    </location>
</feature>
<evidence type="ECO:0000256" key="5">
    <source>
        <dbReference type="ARBA" id="ARBA00023204"/>
    </source>
</evidence>
<dbReference type="GO" id="GO:0005737">
    <property type="term" value="C:cytoplasm"/>
    <property type="evidence" value="ECO:0007669"/>
    <property type="project" value="UniProtKB-SubCell"/>
</dbReference>
<dbReference type="GO" id="GO:0009378">
    <property type="term" value="F:four-way junction helicase activity"/>
    <property type="evidence" value="ECO:0007669"/>
    <property type="project" value="InterPro"/>
</dbReference>
<keyword evidence="10" id="KW-1185">Reference proteome</keyword>
<dbReference type="Pfam" id="PF07499">
    <property type="entry name" value="RuvA_C"/>
    <property type="match status" value="1"/>
</dbReference>
<feature type="region of interest" description="Domain I" evidence="6">
    <location>
        <begin position="1"/>
        <end position="64"/>
    </location>
</feature>
<dbReference type="Pfam" id="PF14520">
    <property type="entry name" value="HHH_5"/>
    <property type="match status" value="1"/>
</dbReference>
<evidence type="ECO:0000256" key="6">
    <source>
        <dbReference type="HAMAP-Rule" id="MF_00031"/>
    </source>
</evidence>
<dbReference type="InterPro" id="IPR010994">
    <property type="entry name" value="RuvA_2-like"/>
</dbReference>
<keyword evidence="2 6" id="KW-0227">DNA damage</keyword>
<evidence type="ECO:0000256" key="1">
    <source>
        <dbReference type="ARBA" id="ARBA00022490"/>
    </source>
</evidence>
<dbReference type="GO" id="GO:0006310">
    <property type="term" value="P:DNA recombination"/>
    <property type="evidence" value="ECO:0007669"/>
    <property type="project" value="UniProtKB-UniRule"/>
</dbReference>